<sequence length="72" mass="8191">MKEWKKNMATLTKSTEKKIPRSRRMRLFGCSDSILSNTTVYLNPYPEPRSPVSGEKAALFAAATRSLNRRDS</sequence>
<dbReference type="HOGENOM" id="CLU_2829702_0_0_7"/>
<proteinExistence type="predicted"/>
<name>Q2LW51_SYNAS</name>
<dbReference type="KEGG" id="sat:SYN_02518"/>
<dbReference type="STRING" id="56780.SYN_02518"/>
<evidence type="ECO:0000313" key="2">
    <source>
        <dbReference type="Proteomes" id="UP000001933"/>
    </source>
</evidence>
<accession>Q2LW51</accession>
<keyword evidence="2" id="KW-1185">Reference proteome</keyword>
<gene>
    <name evidence="1" type="ORF">SYN_02518</name>
</gene>
<dbReference type="EMBL" id="CP000252">
    <property type="protein sequence ID" value="ABC78312.1"/>
    <property type="molecule type" value="Genomic_DNA"/>
</dbReference>
<organism evidence="1 2">
    <name type="scientific">Syntrophus aciditrophicus (strain SB)</name>
    <dbReference type="NCBI Taxonomy" id="56780"/>
    <lineage>
        <taxon>Bacteria</taxon>
        <taxon>Pseudomonadati</taxon>
        <taxon>Thermodesulfobacteriota</taxon>
        <taxon>Syntrophia</taxon>
        <taxon>Syntrophales</taxon>
        <taxon>Syntrophaceae</taxon>
        <taxon>Syntrophus</taxon>
    </lineage>
</organism>
<dbReference type="Proteomes" id="UP000001933">
    <property type="component" value="Chromosome"/>
</dbReference>
<reference evidence="1 2" key="1">
    <citation type="journal article" date="2007" name="Proc. Natl. Acad. Sci. U.S.A.">
        <title>The genome of Syntrophus aciditrophicus: life at the thermodynamic limit of microbial growth.</title>
        <authorList>
            <person name="McInerney M.J."/>
            <person name="Rohlin L."/>
            <person name="Mouttaki H."/>
            <person name="Kim U."/>
            <person name="Krupp R.S."/>
            <person name="Rios-Hernandez L."/>
            <person name="Sieber J."/>
            <person name="Struchtemeyer C.G."/>
            <person name="Bhattacharyya A."/>
            <person name="Campbell J.W."/>
            <person name="Gunsalus R.P."/>
        </authorList>
    </citation>
    <scope>NUCLEOTIDE SEQUENCE [LARGE SCALE GENOMIC DNA]</scope>
    <source>
        <strain evidence="1 2">SB</strain>
    </source>
</reference>
<protein>
    <submittedName>
        <fullName evidence="1">Hypothetical cytosolic protein</fullName>
    </submittedName>
</protein>
<dbReference type="InParanoid" id="Q2LW51"/>
<evidence type="ECO:0000313" key="1">
    <source>
        <dbReference type="EMBL" id="ABC78312.1"/>
    </source>
</evidence>
<dbReference type="AlphaFoldDB" id="Q2LW51"/>